<dbReference type="EMBL" id="BAAAIH010000039">
    <property type="protein sequence ID" value="GAA1287606.1"/>
    <property type="molecule type" value="Genomic_DNA"/>
</dbReference>
<dbReference type="InterPro" id="IPR002477">
    <property type="entry name" value="Peptidoglycan-bd-like"/>
</dbReference>
<protein>
    <recommendedName>
        <fullName evidence="2">Peptidoglycan binding-like domain-containing protein</fullName>
    </recommendedName>
</protein>
<keyword evidence="1" id="KW-0732">Signal</keyword>
<evidence type="ECO:0000259" key="2">
    <source>
        <dbReference type="Pfam" id="PF01471"/>
    </source>
</evidence>
<accession>A0ABP4HTW6</accession>
<evidence type="ECO:0000313" key="4">
    <source>
        <dbReference type="Proteomes" id="UP001500282"/>
    </source>
</evidence>
<organism evidence="3 4">
    <name type="scientific">Streptomyces javensis</name>
    <dbReference type="NCBI Taxonomy" id="114698"/>
    <lineage>
        <taxon>Bacteria</taxon>
        <taxon>Bacillati</taxon>
        <taxon>Actinomycetota</taxon>
        <taxon>Actinomycetes</taxon>
        <taxon>Kitasatosporales</taxon>
        <taxon>Streptomycetaceae</taxon>
        <taxon>Streptomyces</taxon>
        <taxon>Streptomyces violaceusniger group</taxon>
    </lineage>
</organism>
<evidence type="ECO:0000313" key="3">
    <source>
        <dbReference type="EMBL" id="GAA1287606.1"/>
    </source>
</evidence>
<dbReference type="Gene3D" id="1.10.101.10">
    <property type="entry name" value="PGBD-like superfamily/PGBD"/>
    <property type="match status" value="1"/>
</dbReference>
<feature type="domain" description="Peptidoglycan binding-like" evidence="2">
    <location>
        <begin position="62"/>
        <end position="127"/>
    </location>
</feature>
<feature type="chain" id="PRO_5046341633" description="Peptidoglycan binding-like domain-containing protein" evidence="1">
    <location>
        <begin position="30"/>
        <end position="132"/>
    </location>
</feature>
<dbReference type="InterPro" id="IPR036365">
    <property type="entry name" value="PGBD-like_sf"/>
</dbReference>
<gene>
    <name evidence="3" type="ORF">GCM10009579_58410</name>
</gene>
<dbReference type="Proteomes" id="UP001500282">
    <property type="component" value="Unassembled WGS sequence"/>
</dbReference>
<dbReference type="Pfam" id="PF01471">
    <property type="entry name" value="PG_binding_1"/>
    <property type="match status" value="1"/>
</dbReference>
<keyword evidence="4" id="KW-1185">Reference proteome</keyword>
<sequence>MSLISRAATFTGAALLSGGLIAAAPAATAAPAAAPAATSASPAAYGCTPVTSHPTISRGSAGPAVREAQCLLVHWGYSGYLGNPPVDGDFGTHTYNAVVAFQKGTNSEFHCGYAVDGIVGPDTWHALTHPGC</sequence>
<proteinExistence type="predicted"/>
<comment type="caution">
    <text evidence="3">The sequence shown here is derived from an EMBL/GenBank/DDBJ whole genome shotgun (WGS) entry which is preliminary data.</text>
</comment>
<feature type="signal peptide" evidence="1">
    <location>
        <begin position="1"/>
        <end position="29"/>
    </location>
</feature>
<name>A0ABP4HTW6_9ACTN</name>
<dbReference type="SUPFAM" id="SSF47090">
    <property type="entry name" value="PGBD-like"/>
    <property type="match status" value="1"/>
</dbReference>
<evidence type="ECO:0000256" key="1">
    <source>
        <dbReference type="SAM" id="SignalP"/>
    </source>
</evidence>
<reference evidence="4" key="1">
    <citation type="journal article" date="2019" name="Int. J. Syst. Evol. Microbiol.">
        <title>The Global Catalogue of Microorganisms (GCM) 10K type strain sequencing project: providing services to taxonomists for standard genome sequencing and annotation.</title>
        <authorList>
            <consortium name="The Broad Institute Genomics Platform"/>
            <consortium name="The Broad Institute Genome Sequencing Center for Infectious Disease"/>
            <person name="Wu L."/>
            <person name="Ma J."/>
        </authorList>
    </citation>
    <scope>NUCLEOTIDE SEQUENCE [LARGE SCALE GENOMIC DNA]</scope>
    <source>
        <strain evidence="4">JCM 11448</strain>
    </source>
</reference>
<dbReference type="InterPro" id="IPR036366">
    <property type="entry name" value="PGBDSf"/>
</dbReference>